<keyword evidence="3" id="KW-0732">Signal</keyword>
<dbReference type="GO" id="GO:0004067">
    <property type="term" value="F:asparaginase activity"/>
    <property type="evidence" value="ECO:0007669"/>
    <property type="project" value="UniProtKB-UniRule"/>
</dbReference>
<comment type="caution">
    <text evidence="5">The sequence shown here is derived from an EMBL/GenBank/DDBJ whole genome shotgun (WGS) entry which is preliminary data.</text>
</comment>
<reference evidence="5" key="1">
    <citation type="journal article" date="2021" name="Nat. Commun.">
        <title>Genetic determinants of endophytism in the Arabidopsis root mycobiome.</title>
        <authorList>
            <person name="Mesny F."/>
            <person name="Miyauchi S."/>
            <person name="Thiergart T."/>
            <person name="Pickel B."/>
            <person name="Atanasova L."/>
            <person name="Karlsson M."/>
            <person name="Huettel B."/>
            <person name="Barry K.W."/>
            <person name="Haridas S."/>
            <person name="Chen C."/>
            <person name="Bauer D."/>
            <person name="Andreopoulos W."/>
            <person name="Pangilinan J."/>
            <person name="LaButti K."/>
            <person name="Riley R."/>
            <person name="Lipzen A."/>
            <person name="Clum A."/>
            <person name="Drula E."/>
            <person name="Henrissat B."/>
            <person name="Kohler A."/>
            <person name="Grigoriev I.V."/>
            <person name="Martin F.M."/>
            <person name="Hacquard S."/>
        </authorList>
    </citation>
    <scope>NUCLEOTIDE SEQUENCE</scope>
    <source>
        <strain evidence="5">MPI-CAGE-AT-0147</strain>
    </source>
</reference>
<evidence type="ECO:0000259" key="4">
    <source>
        <dbReference type="Pfam" id="PF00710"/>
    </source>
</evidence>
<feature type="domain" description="L-asparaginase N-terminal" evidence="4">
    <location>
        <begin position="44"/>
        <end position="138"/>
    </location>
</feature>
<dbReference type="SUPFAM" id="SSF53335">
    <property type="entry name" value="S-adenosyl-L-methionine-dependent methyltransferases"/>
    <property type="match status" value="1"/>
</dbReference>
<dbReference type="PIRSF" id="PIRSF001220">
    <property type="entry name" value="L-ASNase_gatD"/>
    <property type="match status" value="1"/>
</dbReference>
<dbReference type="InterPro" id="IPR037152">
    <property type="entry name" value="L-asparaginase_N_sf"/>
</dbReference>
<proteinExistence type="predicted"/>
<feature type="binding site" evidence="2">
    <location>
        <begin position="134"/>
        <end position="135"/>
    </location>
    <ligand>
        <name>substrate</name>
    </ligand>
</feature>
<evidence type="ECO:0000313" key="5">
    <source>
        <dbReference type="EMBL" id="KAH7115687.1"/>
    </source>
</evidence>
<evidence type="ECO:0000256" key="1">
    <source>
        <dbReference type="PIRSR" id="PIRSR001220-1"/>
    </source>
</evidence>
<organism evidence="5 6">
    <name type="scientific">Dactylonectria macrodidyma</name>
    <dbReference type="NCBI Taxonomy" id="307937"/>
    <lineage>
        <taxon>Eukaryota</taxon>
        <taxon>Fungi</taxon>
        <taxon>Dikarya</taxon>
        <taxon>Ascomycota</taxon>
        <taxon>Pezizomycotina</taxon>
        <taxon>Sordariomycetes</taxon>
        <taxon>Hypocreomycetidae</taxon>
        <taxon>Hypocreales</taxon>
        <taxon>Nectriaceae</taxon>
        <taxon>Dactylonectria</taxon>
    </lineage>
</organism>
<accession>A0A9P9DAZ9</accession>
<dbReference type="PROSITE" id="PS51732">
    <property type="entry name" value="ASN_GLN_ASE_3"/>
    <property type="match status" value="1"/>
</dbReference>
<dbReference type="InterPro" id="IPR006034">
    <property type="entry name" value="Asparaginase/glutaminase-like"/>
</dbReference>
<evidence type="ECO:0000256" key="2">
    <source>
        <dbReference type="PIRSR" id="PIRSR001220-2"/>
    </source>
</evidence>
<dbReference type="Gene3D" id="3.40.50.1170">
    <property type="entry name" value="L-asparaginase, N-terminal domain"/>
    <property type="match status" value="1"/>
</dbReference>
<dbReference type="Pfam" id="PF00710">
    <property type="entry name" value="Asparaginase"/>
    <property type="match status" value="1"/>
</dbReference>
<dbReference type="AlphaFoldDB" id="A0A9P9DAZ9"/>
<feature type="chain" id="PRO_5040347672" description="L-asparaginase N-terminal domain-containing protein" evidence="3">
    <location>
        <begin position="18"/>
        <end position="307"/>
    </location>
</feature>
<dbReference type="Proteomes" id="UP000738349">
    <property type="component" value="Unassembled WGS sequence"/>
</dbReference>
<evidence type="ECO:0000313" key="6">
    <source>
        <dbReference type="Proteomes" id="UP000738349"/>
    </source>
</evidence>
<dbReference type="EMBL" id="JAGMUV010000030">
    <property type="protein sequence ID" value="KAH7115687.1"/>
    <property type="molecule type" value="Genomic_DNA"/>
</dbReference>
<feature type="active site" description="O-isoaspartyl threonine intermediate" evidence="1">
    <location>
        <position position="53"/>
    </location>
</feature>
<dbReference type="PIRSF" id="PIRSF500176">
    <property type="entry name" value="L_ASNase"/>
    <property type="match status" value="1"/>
</dbReference>
<feature type="signal peptide" evidence="3">
    <location>
        <begin position="1"/>
        <end position="17"/>
    </location>
</feature>
<protein>
    <recommendedName>
        <fullName evidence="4">L-asparaginase N-terminal domain-containing protein</fullName>
    </recommendedName>
</protein>
<dbReference type="InterPro" id="IPR027474">
    <property type="entry name" value="L-asparaginase_N"/>
</dbReference>
<dbReference type="SUPFAM" id="SSF53774">
    <property type="entry name" value="Glutaminase/Asparaginase"/>
    <property type="match status" value="1"/>
</dbReference>
<keyword evidence="6" id="KW-1185">Reference proteome</keyword>
<dbReference type="InterPro" id="IPR036152">
    <property type="entry name" value="Asp/glu_Ase-like_sf"/>
</dbReference>
<evidence type="ECO:0000256" key="3">
    <source>
        <dbReference type="SAM" id="SignalP"/>
    </source>
</evidence>
<gene>
    <name evidence="5" type="ORF">EDB81DRAFT_953113</name>
</gene>
<feature type="binding site" evidence="2">
    <location>
        <position position="101"/>
    </location>
    <ligand>
        <name>substrate</name>
    </ligand>
</feature>
<dbReference type="InterPro" id="IPR029063">
    <property type="entry name" value="SAM-dependent_MTases_sf"/>
</dbReference>
<sequence length="307" mass="34819">MIRMTLLLLLLLLFLCAIPLFFNSKEHLWHKNLETIIETRRLPNITIISAGGTIAGAANASEITTSYRSGTLGITEVIKDIRRNLENIANIHVDQFLNIDSLEINSSLAVRISHRIGREVLNPCTQGIVLTLGTDLMSVDNWSHFFGEAFKCLKPDGYLETHEQSFRLIHQASDDPVDPTTQSLISALNRWNKVFSDLGKRLDRPFLAVDHRTQMDLMKAGFTDLEVWRKWMPIGPWVEDLELPGELLQEAWEKGLERMLNRPATELGWSPHEATMLGMEIRKALRSPKLNVKVKVVIIVGRKPGQL</sequence>
<name>A0A9P9DAZ9_9HYPO</name>